<evidence type="ECO:0000256" key="2">
    <source>
        <dbReference type="ARBA" id="ARBA00004286"/>
    </source>
</evidence>
<dbReference type="FunFam" id="1.10.4080.10:FF:000001">
    <property type="entry name" value="ADP-ribose glycohydrolase ARH3"/>
    <property type="match status" value="1"/>
</dbReference>
<proteinExistence type="inferred from homology"/>
<dbReference type="Proteomes" id="UP000597762">
    <property type="component" value="Unassembled WGS sequence"/>
</dbReference>
<sequence length="337" mass="37783">MSRFRGCLIGALVGDCFGKPFEETGKTTIESVKKFVDNVEAEKSKKNAKILHYTDDTEMRLSVEASLLKHKGFDAQDMAKRFAKEYFASKIYRNYGGHVTKIFSDWSSKHLEDVFLPARQQFNGAGSYGNGGGMRIAPAALFMYNENSQKLKELTDKITQLTHTHNLGILGAYLQAQAIHLVLNTTESPFPTERFLDKLIETMIYYEEEAFGKSYSQKHQKLKVIKEFLDEPDVDKRKIIHKLGNNVTALGSVPTSIYSFLRALSDIDGLKERNAFERTVIYAISLGGDTDTIATMAGAIAGAYWGEEAIPITWQQNCEGLALTQKHASSLYEYANK</sequence>
<comment type="subunit">
    <text evidence="6">Monomer.</text>
</comment>
<evidence type="ECO:0000256" key="15">
    <source>
        <dbReference type="ARBA" id="ARBA00023204"/>
    </source>
</evidence>
<keyword evidence="15" id="KW-0234">DNA repair</keyword>
<gene>
    <name evidence="26" type="ORF">SPHA_49930</name>
</gene>
<keyword evidence="16" id="KW-0539">Nucleus</keyword>
<dbReference type="EMBL" id="CAHIKZ030002904">
    <property type="protein sequence ID" value="CAE1293644.1"/>
    <property type="molecule type" value="Genomic_DNA"/>
</dbReference>
<dbReference type="GO" id="GO:0005694">
    <property type="term" value="C:chromosome"/>
    <property type="evidence" value="ECO:0007669"/>
    <property type="project" value="UniProtKB-SubCell"/>
</dbReference>
<evidence type="ECO:0000256" key="3">
    <source>
        <dbReference type="ARBA" id="ARBA00004305"/>
    </source>
</evidence>
<evidence type="ECO:0000256" key="22">
    <source>
        <dbReference type="ARBA" id="ARBA00043187"/>
    </source>
</evidence>
<evidence type="ECO:0000256" key="19">
    <source>
        <dbReference type="ARBA" id="ARBA00042471"/>
    </source>
</evidence>
<evidence type="ECO:0000256" key="10">
    <source>
        <dbReference type="ARBA" id="ARBA00022723"/>
    </source>
</evidence>
<keyword evidence="10 25" id="KW-0479">Metal-binding</keyword>
<feature type="binding site" evidence="25">
    <location>
        <position position="292"/>
    </location>
    <ligand>
        <name>Mg(2+)</name>
        <dbReference type="ChEBI" id="CHEBI:18420"/>
        <label>1</label>
    </ligand>
</feature>
<reference evidence="26" key="1">
    <citation type="submission" date="2021-01" db="EMBL/GenBank/DDBJ databases">
        <authorList>
            <person name="Li R."/>
            <person name="Bekaert M."/>
        </authorList>
    </citation>
    <scope>NUCLEOTIDE SEQUENCE</scope>
    <source>
        <strain evidence="26">Farmed</strain>
    </source>
</reference>
<organism evidence="26 27">
    <name type="scientific">Acanthosepion pharaonis</name>
    <name type="common">Pharaoh cuttlefish</name>
    <name type="synonym">Sepia pharaonis</name>
    <dbReference type="NCBI Taxonomy" id="158019"/>
    <lineage>
        <taxon>Eukaryota</taxon>
        <taxon>Metazoa</taxon>
        <taxon>Spiralia</taxon>
        <taxon>Lophotrochozoa</taxon>
        <taxon>Mollusca</taxon>
        <taxon>Cephalopoda</taxon>
        <taxon>Coleoidea</taxon>
        <taxon>Decapodiformes</taxon>
        <taxon>Sepiida</taxon>
        <taxon>Sepiina</taxon>
        <taxon>Sepiidae</taxon>
        <taxon>Acanthosepion</taxon>
    </lineage>
</organism>
<feature type="binding site" evidence="25">
    <location>
        <position position="56"/>
    </location>
    <ligand>
        <name>Mg(2+)</name>
        <dbReference type="ChEBI" id="CHEBI:18420"/>
        <label>1</label>
    </ligand>
</feature>
<evidence type="ECO:0000256" key="24">
    <source>
        <dbReference type="ARBA" id="ARBA00049015"/>
    </source>
</evidence>
<evidence type="ECO:0000256" key="14">
    <source>
        <dbReference type="ARBA" id="ARBA00023128"/>
    </source>
</evidence>
<comment type="caution">
    <text evidence="26">The sequence shown here is derived from an EMBL/GenBank/DDBJ whole genome shotgun (WGS) entry which is preliminary data.</text>
</comment>
<evidence type="ECO:0000256" key="18">
    <source>
        <dbReference type="ARBA" id="ARBA00042398"/>
    </source>
</evidence>
<dbReference type="InterPro" id="IPR036705">
    <property type="entry name" value="Ribosyl_crysJ1_sf"/>
</dbReference>
<evidence type="ECO:0000256" key="8">
    <source>
        <dbReference type="ARBA" id="ARBA00022454"/>
    </source>
</evidence>
<evidence type="ECO:0000256" key="6">
    <source>
        <dbReference type="ARBA" id="ARBA00011245"/>
    </source>
</evidence>
<keyword evidence="14" id="KW-0496">Mitochondrion</keyword>
<dbReference type="InterPro" id="IPR005502">
    <property type="entry name" value="Ribosyl_crysJ1"/>
</dbReference>
<comment type="catalytic activity">
    <reaction evidence="24">
        <text>alpha-NAD(+) + H2O = ADP-D-ribose + nicotinamide + H(+)</text>
        <dbReference type="Rhea" id="RHEA:68792"/>
        <dbReference type="ChEBI" id="CHEBI:15377"/>
        <dbReference type="ChEBI" id="CHEBI:15378"/>
        <dbReference type="ChEBI" id="CHEBI:17154"/>
        <dbReference type="ChEBI" id="CHEBI:57967"/>
        <dbReference type="ChEBI" id="CHEBI:77017"/>
    </reaction>
</comment>
<evidence type="ECO:0000256" key="16">
    <source>
        <dbReference type="ARBA" id="ARBA00023242"/>
    </source>
</evidence>
<name>A0A812DBI9_ACAPH</name>
<dbReference type="GO" id="GO:0004649">
    <property type="term" value="F:poly(ADP-ribose) glycohydrolase activity"/>
    <property type="evidence" value="ECO:0007669"/>
    <property type="project" value="UniProtKB-EC"/>
</dbReference>
<feature type="binding site" evidence="25">
    <location>
        <position position="291"/>
    </location>
    <ligand>
        <name>Mg(2+)</name>
        <dbReference type="ChEBI" id="CHEBI:18420"/>
        <label>1</label>
    </ligand>
</feature>
<keyword evidence="8" id="KW-0158">Chromosome</keyword>
<comment type="cofactor">
    <cofactor evidence="25">
        <name>Mg(2+)</name>
        <dbReference type="ChEBI" id="CHEBI:18420"/>
    </cofactor>
    <text evidence="25">Binds 2 magnesium ions per subunit.</text>
</comment>
<evidence type="ECO:0000256" key="17">
    <source>
        <dbReference type="ARBA" id="ARBA00041057"/>
    </source>
</evidence>
<evidence type="ECO:0000256" key="5">
    <source>
        <dbReference type="ARBA" id="ARBA00010702"/>
    </source>
</evidence>
<evidence type="ECO:0000256" key="9">
    <source>
        <dbReference type="ARBA" id="ARBA00022490"/>
    </source>
</evidence>
<comment type="similarity">
    <text evidence="5">Belongs to the ADP-ribosylglycohydrolase family.</text>
</comment>
<evidence type="ECO:0000256" key="7">
    <source>
        <dbReference type="ARBA" id="ARBA00012255"/>
    </source>
</evidence>
<evidence type="ECO:0000256" key="11">
    <source>
        <dbReference type="ARBA" id="ARBA00022763"/>
    </source>
</evidence>
<feature type="binding site" evidence="25">
    <location>
        <position position="289"/>
    </location>
    <ligand>
        <name>Mg(2+)</name>
        <dbReference type="ChEBI" id="CHEBI:18420"/>
        <label>1</label>
    </ligand>
</feature>
<dbReference type="GO" id="GO:0006281">
    <property type="term" value="P:DNA repair"/>
    <property type="evidence" value="ECO:0007669"/>
    <property type="project" value="UniProtKB-KW"/>
</dbReference>
<dbReference type="Pfam" id="PF03747">
    <property type="entry name" value="ADP_ribosyl_GH"/>
    <property type="match status" value="1"/>
</dbReference>
<keyword evidence="26" id="KW-0326">Glycosidase</keyword>
<evidence type="ECO:0000313" key="26">
    <source>
        <dbReference type="EMBL" id="CAE1293644.1"/>
    </source>
</evidence>
<evidence type="ECO:0000256" key="21">
    <source>
        <dbReference type="ARBA" id="ARBA00042850"/>
    </source>
</evidence>
<dbReference type="GO" id="GO:0005634">
    <property type="term" value="C:nucleus"/>
    <property type="evidence" value="ECO:0007669"/>
    <property type="project" value="UniProtKB-SubCell"/>
</dbReference>
<dbReference type="SUPFAM" id="SSF101478">
    <property type="entry name" value="ADP-ribosylglycohydrolase"/>
    <property type="match status" value="1"/>
</dbReference>
<comment type="subcellular location">
    <subcellularLocation>
        <location evidence="2">Chromosome</location>
    </subcellularLocation>
    <subcellularLocation>
        <location evidence="4">Cytoplasm</location>
    </subcellularLocation>
    <subcellularLocation>
        <location evidence="3">Mitochondrion matrix</location>
    </subcellularLocation>
    <subcellularLocation>
        <location evidence="1">Nucleus</location>
    </subcellularLocation>
</comment>
<evidence type="ECO:0000256" key="13">
    <source>
        <dbReference type="ARBA" id="ARBA00022842"/>
    </source>
</evidence>
<evidence type="ECO:0000256" key="20">
    <source>
        <dbReference type="ARBA" id="ARBA00042722"/>
    </source>
</evidence>
<dbReference type="OrthoDB" id="410104at2759"/>
<evidence type="ECO:0000256" key="25">
    <source>
        <dbReference type="PIRSR" id="PIRSR605502-1"/>
    </source>
</evidence>
<keyword evidence="12 26" id="KW-0378">Hydrolase</keyword>
<dbReference type="GO" id="GO:0046872">
    <property type="term" value="F:metal ion binding"/>
    <property type="evidence" value="ECO:0007669"/>
    <property type="project" value="UniProtKB-KW"/>
</dbReference>
<evidence type="ECO:0000256" key="1">
    <source>
        <dbReference type="ARBA" id="ARBA00004123"/>
    </source>
</evidence>
<keyword evidence="9" id="KW-0963">Cytoplasm</keyword>
<dbReference type="GO" id="GO:0140290">
    <property type="term" value="P:peptidyl-serine ADP-deribosylation"/>
    <property type="evidence" value="ECO:0007669"/>
    <property type="project" value="UniProtKB-ARBA"/>
</dbReference>
<keyword evidence="27" id="KW-1185">Reference proteome</keyword>
<evidence type="ECO:0000256" key="23">
    <source>
        <dbReference type="ARBA" id="ARBA00043193"/>
    </source>
</evidence>
<evidence type="ECO:0000313" key="27">
    <source>
        <dbReference type="Proteomes" id="UP000597762"/>
    </source>
</evidence>
<dbReference type="GO" id="GO:0005759">
    <property type="term" value="C:mitochondrial matrix"/>
    <property type="evidence" value="ECO:0007669"/>
    <property type="project" value="UniProtKB-SubCell"/>
</dbReference>
<accession>A0A812DBI9</accession>
<dbReference type="PANTHER" id="PTHR16222:SF24">
    <property type="entry name" value="ADP-RIBOSYLHYDROLASE ARH3"/>
    <property type="match status" value="1"/>
</dbReference>
<dbReference type="AlphaFoldDB" id="A0A812DBI9"/>
<feature type="binding site" evidence="25">
    <location>
        <position position="54"/>
    </location>
    <ligand>
        <name>Mg(2+)</name>
        <dbReference type="ChEBI" id="CHEBI:18420"/>
        <label>1</label>
    </ligand>
</feature>
<keyword evidence="13 25" id="KW-0460">Magnesium</keyword>
<dbReference type="Gene3D" id="1.10.4080.10">
    <property type="entry name" value="ADP-ribosylation/Crystallin J1"/>
    <property type="match status" value="1"/>
</dbReference>
<evidence type="ECO:0000256" key="4">
    <source>
        <dbReference type="ARBA" id="ARBA00004496"/>
    </source>
</evidence>
<protein>
    <recommendedName>
        <fullName evidence="17">ADP-ribosylhydrolase ARH3</fullName>
        <ecNumber evidence="7">3.2.1.143</ecNumber>
    </recommendedName>
    <alternativeName>
        <fullName evidence="18">ADP-ribose glycohydrolase ARH3</fullName>
    </alternativeName>
    <alternativeName>
        <fullName evidence="19">ADP-ribosylhydrolase 3</fullName>
    </alternativeName>
    <alternativeName>
        <fullName evidence="22">O-acetyl-ADP-ribose deacetylase ARH3</fullName>
    </alternativeName>
    <alternativeName>
        <fullName evidence="23">Poly(ADP-ribose) glycohydrolase ARH3</fullName>
    </alternativeName>
    <alternativeName>
        <fullName evidence="21">[Protein ADP-ribosylarginine] hydrolase-like protein 2</fullName>
    </alternativeName>
    <alternativeName>
        <fullName evidence="20">[Protein ADP-ribosylserine] hydrolase</fullName>
    </alternativeName>
</protein>
<dbReference type="InterPro" id="IPR050792">
    <property type="entry name" value="ADP-ribosylglycohydrolase"/>
</dbReference>
<evidence type="ECO:0000256" key="12">
    <source>
        <dbReference type="ARBA" id="ARBA00022801"/>
    </source>
</evidence>
<feature type="binding site" evidence="25">
    <location>
        <position position="55"/>
    </location>
    <ligand>
        <name>Mg(2+)</name>
        <dbReference type="ChEBI" id="CHEBI:18420"/>
        <label>1</label>
    </ligand>
</feature>
<dbReference type="EC" id="3.2.1.143" evidence="7"/>
<keyword evidence="11" id="KW-0227">DNA damage</keyword>
<dbReference type="PANTHER" id="PTHR16222">
    <property type="entry name" value="ADP-RIBOSYLGLYCOHYDROLASE"/>
    <property type="match status" value="1"/>
</dbReference>